<dbReference type="InterPro" id="IPR012171">
    <property type="entry name" value="Fatty_acid_desaturase"/>
</dbReference>
<name>A0A814HSY7_9BILA</name>
<keyword evidence="10" id="KW-1185">Reference proteome</keyword>
<dbReference type="Proteomes" id="UP000681722">
    <property type="component" value="Unassembled WGS sequence"/>
</dbReference>
<dbReference type="GO" id="GO:0006629">
    <property type="term" value="P:lipid metabolic process"/>
    <property type="evidence" value="ECO:0007669"/>
    <property type="project" value="UniProtKB-KW"/>
</dbReference>
<organism evidence="8 10">
    <name type="scientific">Didymodactylos carnosus</name>
    <dbReference type="NCBI Taxonomy" id="1234261"/>
    <lineage>
        <taxon>Eukaryota</taxon>
        <taxon>Metazoa</taxon>
        <taxon>Spiralia</taxon>
        <taxon>Gnathifera</taxon>
        <taxon>Rotifera</taxon>
        <taxon>Eurotatoria</taxon>
        <taxon>Bdelloidea</taxon>
        <taxon>Philodinida</taxon>
        <taxon>Philodinidae</taxon>
        <taxon>Didymodactylos</taxon>
    </lineage>
</organism>
<dbReference type="AlphaFoldDB" id="A0A814HSY7"/>
<dbReference type="EMBL" id="CAJOBC010003459">
    <property type="protein sequence ID" value="CAF3784895.1"/>
    <property type="molecule type" value="Genomic_DNA"/>
</dbReference>
<keyword evidence="3" id="KW-0812">Transmembrane</keyword>
<evidence type="ECO:0000256" key="4">
    <source>
        <dbReference type="ARBA" id="ARBA00022989"/>
    </source>
</evidence>
<evidence type="ECO:0000256" key="6">
    <source>
        <dbReference type="ARBA" id="ARBA00023098"/>
    </source>
</evidence>
<dbReference type="OrthoDB" id="260091at2759"/>
<keyword evidence="7" id="KW-0472">Membrane</keyword>
<evidence type="ECO:0000256" key="5">
    <source>
        <dbReference type="ARBA" id="ARBA00023002"/>
    </source>
</evidence>
<dbReference type="PANTHER" id="PTHR19353:SF88">
    <property type="entry name" value="DELTA(5) FATTY ACID DESATURASE FAT-4"/>
    <property type="match status" value="1"/>
</dbReference>
<evidence type="ECO:0000256" key="2">
    <source>
        <dbReference type="ARBA" id="ARBA00009295"/>
    </source>
</evidence>
<proteinExistence type="inferred from homology"/>
<comment type="caution">
    <text evidence="8">The sequence shown here is derived from an EMBL/GenBank/DDBJ whole genome shotgun (WGS) entry which is preliminary data.</text>
</comment>
<keyword evidence="6" id="KW-0443">Lipid metabolism</keyword>
<evidence type="ECO:0000256" key="1">
    <source>
        <dbReference type="ARBA" id="ARBA00004141"/>
    </source>
</evidence>
<dbReference type="EMBL" id="CAJNOQ010003460">
    <property type="protein sequence ID" value="CAF1013505.1"/>
    <property type="molecule type" value="Genomic_DNA"/>
</dbReference>
<dbReference type="GO" id="GO:0016020">
    <property type="term" value="C:membrane"/>
    <property type="evidence" value="ECO:0007669"/>
    <property type="project" value="UniProtKB-SubCell"/>
</dbReference>
<protein>
    <submittedName>
        <fullName evidence="8">Uncharacterized protein</fullName>
    </submittedName>
</protein>
<evidence type="ECO:0000313" key="9">
    <source>
        <dbReference type="EMBL" id="CAF3784895.1"/>
    </source>
</evidence>
<evidence type="ECO:0000256" key="3">
    <source>
        <dbReference type="ARBA" id="ARBA00022692"/>
    </source>
</evidence>
<evidence type="ECO:0000256" key="7">
    <source>
        <dbReference type="ARBA" id="ARBA00023136"/>
    </source>
</evidence>
<accession>A0A814HSY7</accession>
<sequence>MAWVRMHLKATCNINKSNFNDWFTGHLNFQIDLFPMMPRHNLYKIQSYVQASCQKHDINYVIKPLFKAFIDIFLSLELSGRVWRETYLEFVEST</sequence>
<dbReference type="Proteomes" id="UP000663829">
    <property type="component" value="Unassembled WGS sequence"/>
</dbReference>
<gene>
    <name evidence="8" type="ORF">GPM918_LOCUS14392</name>
    <name evidence="9" type="ORF">SRO942_LOCUS14390</name>
</gene>
<keyword evidence="4" id="KW-1133">Transmembrane helix</keyword>
<evidence type="ECO:0000313" key="10">
    <source>
        <dbReference type="Proteomes" id="UP000663829"/>
    </source>
</evidence>
<keyword evidence="5" id="KW-0560">Oxidoreductase</keyword>
<evidence type="ECO:0000313" key="8">
    <source>
        <dbReference type="EMBL" id="CAF1013505.1"/>
    </source>
</evidence>
<comment type="subcellular location">
    <subcellularLocation>
        <location evidence="1">Membrane</location>
        <topology evidence="1">Multi-pass membrane protein</topology>
    </subcellularLocation>
</comment>
<dbReference type="PANTHER" id="PTHR19353">
    <property type="entry name" value="FATTY ACID DESATURASE 2"/>
    <property type="match status" value="1"/>
</dbReference>
<reference evidence="8" key="1">
    <citation type="submission" date="2021-02" db="EMBL/GenBank/DDBJ databases">
        <authorList>
            <person name="Nowell W R."/>
        </authorList>
    </citation>
    <scope>NUCLEOTIDE SEQUENCE</scope>
</reference>
<dbReference type="GO" id="GO:0016717">
    <property type="term" value="F:oxidoreductase activity, acting on paired donors, with oxidation of a pair of donors resulting in the reduction of molecular oxygen to two molecules of water"/>
    <property type="evidence" value="ECO:0007669"/>
    <property type="project" value="TreeGrafter"/>
</dbReference>
<comment type="similarity">
    <text evidence="2">Belongs to the fatty acid desaturase type 1 family.</text>
</comment>